<reference evidence="1" key="1">
    <citation type="journal article" date="2023" name="Mol. Phylogenet. Evol.">
        <title>Genome-scale phylogeny and comparative genomics of the fungal order Sordariales.</title>
        <authorList>
            <person name="Hensen N."/>
            <person name="Bonometti L."/>
            <person name="Westerberg I."/>
            <person name="Brannstrom I.O."/>
            <person name="Guillou S."/>
            <person name="Cros-Aarteil S."/>
            <person name="Calhoun S."/>
            <person name="Haridas S."/>
            <person name="Kuo A."/>
            <person name="Mondo S."/>
            <person name="Pangilinan J."/>
            <person name="Riley R."/>
            <person name="LaButti K."/>
            <person name="Andreopoulos B."/>
            <person name="Lipzen A."/>
            <person name="Chen C."/>
            <person name="Yan M."/>
            <person name="Daum C."/>
            <person name="Ng V."/>
            <person name="Clum A."/>
            <person name="Steindorff A."/>
            <person name="Ohm R.A."/>
            <person name="Martin F."/>
            <person name="Silar P."/>
            <person name="Natvig D.O."/>
            <person name="Lalanne C."/>
            <person name="Gautier V."/>
            <person name="Ament-Velasquez S.L."/>
            <person name="Kruys A."/>
            <person name="Hutchinson M.I."/>
            <person name="Powell A.J."/>
            <person name="Barry K."/>
            <person name="Miller A.N."/>
            <person name="Grigoriev I.V."/>
            <person name="Debuchy R."/>
            <person name="Gladieux P."/>
            <person name="Hiltunen Thoren M."/>
            <person name="Johannesson H."/>
        </authorList>
    </citation>
    <scope>NUCLEOTIDE SEQUENCE</scope>
    <source>
        <strain evidence="1">CBS 359.72</strain>
    </source>
</reference>
<accession>A0AAN7CNL9</accession>
<dbReference type="EMBL" id="MU857717">
    <property type="protein sequence ID" value="KAK4244976.1"/>
    <property type="molecule type" value="Genomic_DNA"/>
</dbReference>
<evidence type="ECO:0000313" key="1">
    <source>
        <dbReference type="EMBL" id="KAK4244976.1"/>
    </source>
</evidence>
<reference evidence="1" key="2">
    <citation type="submission" date="2023-05" db="EMBL/GenBank/DDBJ databases">
        <authorList>
            <consortium name="Lawrence Berkeley National Laboratory"/>
            <person name="Steindorff A."/>
            <person name="Hensen N."/>
            <person name="Bonometti L."/>
            <person name="Westerberg I."/>
            <person name="Brannstrom I.O."/>
            <person name="Guillou S."/>
            <person name="Cros-Aarteil S."/>
            <person name="Calhoun S."/>
            <person name="Haridas S."/>
            <person name="Kuo A."/>
            <person name="Mondo S."/>
            <person name="Pangilinan J."/>
            <person name="Riley R."/>
            <person name="Labutti K."/>
            <person name="Andreopoulos B."/>
            <person name="Lipzen A."/>
            <person name="Chen C."/>
            <person name="Yanf M."/>
            <person name="Daum C."/>
            <person name="Ng V."/>
            <person name="Clum A."/>
            <person name="Ohm R."/>
            <person name="Martin F."/>
            <person name="Silar P."/>
            <person name="Natvig D."/>
            <person name="Lalanne C."/>
            <person name="Gautier V."/>
            <person name="Ament-Velasquez S.L."/>
            <person name="Kruys A."/>
            <person name="Hutchinson M.I."/>
            <person name="Powell A.J."/>
            <person name="Barry K."/>
            <person name="Miller A.N."/>
            <person name="Grigoriev I.V."/>
            <person name="Debuchy R."/>
            <person name="Gladieux P."/>
            <person name="Thoren M.H."/>
            <person name="Johannesson H."/>
        </authorList>
    </citation>
    <scope>NUCLEOTIDE SEQUENCE</scope>
    <source>
        <strain evidence="1">CBS 359.72</strain>
    </source>
</reference>
<dbReference type="Proteomes" id="UP001303647">
    <property type="component" value="Unassembled WGS sequence"/>
</dbReference>
<evidence type="ECO:0000313" key="2">
    <source>
        <dbReference type="Proteomes" id="UP001303647"/>
    </source>
</evidence>
<sequence length="222" mass="24715">MGKFTLQRHFPTATQLKNCNLTLENIASPIINFAHYVHRFPNLESREGGQLYRDCGAVAVEAVDHAAQTLPFEQIMADAQACASGARRAITARLEAIGEPRYAGSPRDVLEVNFYCHVAAAVRDLVQRRCNAIEQVAAERREPIRRVAAEFFYLTEQSRDAKEEVVRIDHDGDFVIVPDASTVCWEAGEGAGAETRTNIAEYEEICMELDVEMDGDWSVLPA</sequence>
<keyword evidence="2" id="KW-1185">Reference proteome</keyword>
<organism evidence="1 2">
    <name type="scientific">Corynascus novoguineensis</name>
    <dbReference type="NCBI Taxonomy" id="1126955"/>
    <lineage>
        <taxon>Eukaryota</taxon>
        <taxon>Fungi</taxon>
        <taxon>Dikarya</taxon>
        <taxon>Ascomycota</taxon>
        <taxon>Pezizomycotina</taxon>
        <taxon>Sordariomycetes</taxon>
        <taxon>Sordariomycetidae</taxon>
        <taxon>Sordariales</taxon>
        <taxon>Chaetomiaceae</taxon>
        <taxon>Corynascus</taxon>
    </lineage>
</organism>
<dbReference type="AlphaFoldDB" id="A0AAN7CNL9"/>
<gene>
    <name evidence="1" type="ORF">C7999DRAFT_16816</name>
</gene>
<proteinExistence type="predicted"/>
<protein>
    <submittedName>
        <fullName evidence="1">Uncharacterized protein</fullName>
    </submittedName>
</protein>
<name>A0AAN7CNL9_9PEZI</name>
<comment type="caution">
    <text evidence="1">The sequence shown here is derived from an EMBL/GenBank/DDBJ whole genome shotgun (WGS) entry which is preliminary data.</text>
</comment>